<dbReference type="InterPro" id="IPR016032">
    <property type="entry name" value="Sig_transdc_resp-reg_C-effctor"/>
</dbReference>
<keyword evidence="2" id="KW-0472">Membrane</keyword>
<dbReference type="Proteomes" id="UP000190852">
    <property type="component" value="Unassembled WGS sequence"/>
</dbReference>
<accession>A0A1T5AAL9</accession>
<evidence type="ECO:0000313" key="5">
    <source>
        <dbReference type="EMBL" id="SKB32051.1"/>
    </source>
</evidence>
<sequence length="958" mass="111068">MFKIRILYTLCLLMLFTANLFAEWNNYVTNYKKELFGKGSQTWQINAFNENWVYFANKNGLLQYEGSSWKLYPLHNEADVRSLHISTKLKRIYVGGEGEFGYFHADASGKLLYVNLSDSLPAQSKFNVGYWGVFEVDNIFYFVSDNFIVKQLGDEFTLIPSVHKIDRSNVVNGSLYIGTYKGVFVLVGNSFFPLSGGEPLEGKHIRSIEPYQSGMLIATAVDGLFYAENGKVTPLITGAEQFMRENEVFTMAVSGDYIAIGTVRRGLVLVNRRSRLIKYFNERNGLQNNTVLSISFDKRNNLWLGLDNGIDYISLDTPFTNLYTYPYSSGAGYASVLFQGKLYLGTNSGVYHTSWPVRFTETSAAIDFIPQLSGQVWDMRIIDGKLFCMHDKGLFILDGKSIEQVSGLRGVWSCVPHYTDPDKLWVGTYEGLYLIQRMQGKWQVLKELEGVSDWFKNFEFESPEVLWVRNTNEGALRVVLDTVNYKVKSSRFYTSRDGLKSIRNLFISKLDNKLYFSSDSGLFEYDKAADRMIPNRTIPVAFPHSVLKKGRTDLYGLSRNGLGILKKNRTGDKMFSVIYPFNHKQLDFIKYYENFEIIGDSVVIIPNEHGFSLLDLAFKEKVETGNELFIKSVYSTYPKDSLLFNANFTGNSYVPEIPYSQNSLRFEYTMHAFDLEKVVRYRFMLSPATEWSEYTTSEVKEYSGLKEGSYTFRVEALMNDGKVSSATFSFVILPPWYRSMWAYFVYFLLLMAFLYFLYQWDEWRIKRKKQQEVAIKEKEMWLKEQDFIKAAARQENEIISLKNERLEYELRHKSQEMANLMMNFVRKNEILMDIKSELYKIMAELKSDSDVRAKRMLVTLNNSIDTNMQSDDLLKRFEEQFDLVHNNFMAKLSEKHPDLSVNERKMCAFLKMNLSSKEIAPLLNLSVRGVETLRYRLRKKIGLEREENLLEYLNAIDI</sequence>
<feature type="domain" description="HTH luxR-type" evidence="4">
    <location>
        <begin position="896"/>
        <end position="953"/>
    </location>
</feature>
<feature type="transmembrane region" description="Helical" evidence="2">
    <location>
        <begin position="740"/>
        <end position="758"/>
    </location>
</feature>
<feature type="chain" id="PRO_5012707587" description="HTH luxR-type domain-containing protein" evidence="3">
    <location>
        <begin position="23"/>
        <end position="958"/>
    </location>
</feature>
<keyword evidence="6" id="KW-1185">Reference proteome</keyword>
<reference evidence="6" key="1">
    <citation type="submission" date="2017-02" db="EMBL/GenBank/DDBJ databases">
        <authorList>
            <person name="Varghese N."/>
            <person name="Submissions S."/>
        </authorList>
    </citation>
    <scope>NUCLEOTIDE SEQUENCE [LARGE SCALE GENOMIC DNA]</scope>
    <source>
        <strain evidence="6">DSM 24967</strain>
    </source>
</reference>
<dbReference type="InterPro" id="IPR036388">
    <property type="entry name" value="WH-like_DNA-bd_sf"/>
</dbReference>
<evidence type="ECO:0000256" key="3">
    <source>
        <dbReference type="SAM" id="SignalP"/>
    </source>
</evidence>
<dbReference type="Gene3D" id="2.60.40.10">
    <property type="entry name" value="Immunoglobulins"/>
    <property type="match status" value="1"/>
</dbReference>
<dbReference type="InterPro" id="IPR011047">
    <property type="entry name" value="Quinoprotein_ADH-like_sf"/>
</dbReference>
<dbReference type="GO" id="GO:0006355">
    <property type="term" value="P:regulation of DNA-templated transcription"/>
    <property type="evidence" value="ECO:0007669"/>
    <property type="project" value="InterPro"/>
</dbReference>
<dbReference type="EMBL" id="FUYQ01000003">
    <property type="protein sequence ID" value="SKB32051.1"/>
    <property type="molecule type" value="Genomic_DNA"/>
</dbReference>
<evidence type="ECO:0000259" key="4">
    <source>
        <dbReference type="SMART" id="SM00421"/>
    </source>
</evidence>
<dbReference type="SUPFAM" id="SSF50998">
    <property type="entry name" value="Quinoprotein alcohol dehydrogenase-like"/>
    <property type="match status" value="1"/>
</dbReference>
<dbReference type="RefSeq" id="WP_079682280.1">
    <property type="nucleotide sequence ID" value="NZ_FUYQ01000003.1"/>
</dbReference>
<dbReference type="InterPro" id="IPR013783">
    <property type="entry name" value="Ig-like_fold"/>
</dbReference>
<evidence type="ECO:0000256" key="1">
    <source>
        <dbReference type="SAM" id="Coils"/>
    </source>
</evidence>
<dbReference type="Gene3D" id="1.10.10.10">
    <property type="entry name" value="Winged helix-like DNA-binding domain superfamily/Winged helix DNA-binding domain"/>
    <property type="match status" value="1"/>
</dbReference>
<evidence type="ECO:0000256" key="2">
    <source>
        <dbReference type="SAM" id="Phobius"/>
    </source>
</evidence>
<organism evidence="5 6">
    <name type="scientific">Parabacteroides chartae</name>
    <dbReference type="NCBI Taxonomy" id="1037355"/>
    <lineage>
        <taxon>Bacteria</taxon>
        <taxon>Pseudomonadati</taxon>
        <taxon>Bacteroidota</taxon>
        <taxon>Bacteroidia</taxon>
        <taxon>Bacteroidales</taxon>
        <taxon>Tannerellaceae</taxon>
        <taxon>Parabacteroides</taxon>
    </lineage>
</organism>
<keyword evidence="2" id="KW-0812">Transmembrane</keyword>
<dbReference type="SMART" id="SM00421">
    <property type="entry name" value="HTH_LUXR"/>
    <property type="match status" value="1"/>
</dbReference>
<keyword evidence="3" id="KW-0732">Signal</keyword>
<dbReference type="SUPFAM" id="SSF46894">
    <property type="entry name" value="C-terminal effector domain of the bipartite response regulators"/>
    <property type="match status" value="1"/>
</dbReference>
<dbReference type="InterPro" id="IPR015943">
    <property type="entry name" value="WD40/YVTN_repeat-like_dom_sf"/>
</dbReference>
<keyword evidence="2" id="KW-1133">Transmembrane helix</keyword>
<evidence type="ECO:0000313" key="6">
    <source>
        <dbReference type="Proteomes" id="UP000190852"/>
    </source>
</evidence>
<dbReference type="AlphaFoldDB" id="A0A1T5AAL9"/>
<proteinExistence type="predicted"/>
<dbReference type="Gene3D" id="2.130.10.10">
    <property type="entry name" value="YVTN repeat-like/Quinoprotein amine dehydrogenase"/>
    <property type="match status" value="1"/>
</dbReference>
<dbReference type="GO" id="GO:0003677">
    <property type="term" value="F:DNA binding"/>
    <property type="evidence" value="ECO:0007669"/>
    <property type="project" value="InterPro"/>
</dbReference>
<keyword evidence="1" id="KW-0175">Coiled coil</keyword>
<protein>
    <recommendedName>
        <fullName evidence="4">HTH luxR-type domain-containing protein</fullName>
    </recommendedName>
</protein>
<feature type="coiled-coil region" evidence="1">
    <location>
        <begin position="789"/>
        <end position="823"/>
    </location>
</feature>
<gene>
    <name evidence="5" type="ORF">SAMN05660349_00553</name>
</gene>
<name>A0A1T5AAL9_9BACT</name>
<dbReference type="InterPro" id="IPR000792">
    <property type="entry name" value="Tscrpt_reg_LuxR_C"/>
</dbReference>
<feature type="signal peptide" evidence="3">
    <location>
        <begin position="1"/>
        <end position="22"/>
    </location>
</feature>